<dbReference type="OrthoDB" id="5397701at2759"/>
<protein>
    <submittedName>
        <fullName evidence="1">Uncharacterized protein</fullName>
    </submittedName>
</protein>
<dbReference type="EMBL" id="JANBUO010000010">
    <property type="protein sequence ID" value="KAJ2809125.1"/>
    <property type="molecule type" value="Genomic_DNA"/>
</dbReference>
<evidence type="ECO:0000313" key="2">
    <source>
        <dbReference type="Proteomes" id="UP001140094"/>
    </source>
</evidence>
<name>A0A9W8I1K6_9FUNG</name>
<organism evidence="1 2">
    <name type="scientific">Coemansia guatemalensis</name>
    <dbReference type="NCBI Taxonomy" id="2761395"/>
    <lineage>
        <taxon>Eukaryota</taxon>
        <taxon>Fungi</taxon>
        <taxon>Fungi incertae sedis</taxon>
        <taxon>Zoopagomycota</taxon>
        <taxon>Kickxellomycotina</taxon>
        <taxon>Kickxellomycetes</taxon>
        <taxon>Kickxellales</taxon>
        <taxon>Kickxellaceae</taxon>
        <taxon>Coemansia</taxon>
    </lineage>
</organism>
<dbReference type="PANTHER" id="PTHR37331">
    <property type="entry name" value="YALI0F11671P"/>
    <property type="match status" value="1"/>
</dbReference>
<dbReference type="PANTHER" id="PTHR37331:SF1">
    <property type="entry name" value="YALI0F11671P"/>
    <property type="match status" value="1"/>
</dbReference>
<reference evidence="1" key="1">
    <citation type="submission" date="2022-07" db="EMBL/GenBank/DDBJ databases">
        <title>Phylogenomic reconstructions and comparative analyses of Kickxellomycotina fungi.</title>
        <authorList>
            <person name="Reynolds N.K."/>
            <person name="Stajich J.E."/>
            <person name="Barry K."/>
            <person name="Grigoriev I.V."/>
            <person name="Crous P."/>
            <person name="Smith M.E."/>
        </authorList>
    </citation>
    <scope>NUCLEOTIDE SEQUENCE</scope>
    <source>
        <strain evidence="1">NRRL 1565</strain>
    </source>
</reference>
<dbReference type="AlphaFoldDB" id="A0A9W8I1K6"/>
<accession>A0A9W8I1K6</accession>
<keyword evidence="2" id="KW-1185">Reference proteome</keyword>
<gene>
    <name evidence="1" type="ORF">H4R20_000365</name>
</gene>
<evidence type="ECO:0000313" key="1">
    <source>
        <dbReference type="EMBL" id="KAJ2809125.1"/>
    </source>
</evidence>
<dbReference type="Proteomes" id="UP001140094">
    <property type="component" value="Unassembled WGS sequence"/>
</dbReference>
<proteinExistence type="predicted"/>
<sequence length="187" mass="21085">MLARAHRVVSWRGFQTASVQFGPYPYRLIRDTKPSVLPKNAQHDDRILAALMFTKPASNNASNIIGWVYGDPGADSQSQIDPQHFIENDRFWPAVQKVFEKHAHEDPELQALAAYQKTGWLNIMDGRNPPPLGRTGSPEDIFGSVKLDDQTIKPHTFQPNLAHRPVTANGLFQLPKYLQGKLVEYLS</sequence>
<comment type="caution">
    <text evidence="1">The sequence shown here is derived from an EMBL/GenBank/DDBJ whole genome shotgun (WGS) entry which is preliminary data.</text>
</comment>